<dbReference type="Gene3D" id="3.40.50.11530">
    <property type="match status" value="1"/>
</dbReference>
<keyword evidence="1" id="KW-0812">Transmembrane</keyword>
<evidence type="ECO:0000313" key="4">
    <source>
        <dbReference type="Proteomes" id="UP000838878"/>
    </source>
</evidence>
<keyword evidence="2" id="KW-0732">Signal</keyword>
<proteinExistence type="predicted"/>
<name>A0A8J9UU57_9NEOP</name>
<keyword evidence="1" id="KW-1133">Transmembrane helix</keyword>
<protein>
    <submittedName>
        <fullName evidence="3">Uncharacterized protein</fullName>
    </submittedName>
</protein>
<keyword evidence="1" id="KW-0472">Membrane</keyword>
<dbReference type="Proteomes" id="UP000838878">
    <property type="component" value="Chromosome 1"/>
</dbReference>
<accession>A0A8J9UU57</accession>
<feature type="signal peptide" evidence="2">
    <location>
        <begin position="1"/>
        <end position="17"/>
    </location>
</feature>
<evidence type="ECO:0000256" key="1">
    <source>
        <dbReference type="SAM" id="Phobius"/>
    </source>
</evidence>
<evidence type="ECO:0000313" key="3">
    <source>
        <dbReference type="EMBL" id="CAH0714740.1"/>
    </source>
</evidence>
<gene>
    <name evidence="3" type="ORF">BINO364_LOCUS1758</name>
</gene>
<feature type="chain" id="PRO_5035453131" evidence="2">
    <location>
        <begin position="18"/>
        <end position="544"/>
    </location>
</feature>
<evidence type="ECO:0000256" key="2">
    <source>
        <dbReference type="SAM" id="SignalP"/>
    </source>
</evidence>
<keyword evidence="4" id="KW-1185">Reference proteome</keyword>
<sequence length="544" mass="59757">MMWTVPLILVSCYLTKADYDARCGDDSKTGLTLDVSTDGVEGRYSVEWCTAADRNVTAWELVMRYDDRPKENCTDYDIFSPGLFHSRFIEPITLNINCTNVCFTKYLDLIFNGTCYYIKTWLRRETTYVSDDIFHYITNPYNKEHFTENQVYFSSITIDDEIVLQLHPGYIPITKYEMELHNENDTWEEDITRNCSASASGVRCAVRAPLDCYVARFRHRTPWLPLFNGSLNYEYLFCHNVTRAPRVAGAGADAARWAAGGGAAAALLAALLAAAWRARRAAARRQRVLWDWLARREPPFAAECKAAAAGVAVGAEGAEEEEGAAVVVLLYARDCAALMRVAACLRALLQDATGCQVVDLYSASAVAAAAGGAARWLRALLRRPRARLLLLQTPAAAALHAPAPALRDRAPPQLPTLSAPLLGARAAYRRPHAGDAAFALALRLLAETAHVHPQPYRKFYVAEMAGLPAEVARGVTPLRRYVLPAAAPALLRDLAAPAPAPPPPCARWPPRRGSCAPSCATTRATWTTSSSSCDRPAVVRLWCV</sequence>
<feature type="transmembrane region" description="Helical" evidence="1">
    <location>
        <begin position="257"/>
        <end position="276"/>
    </location>
</feature>
<dbReference type="OrthoDB" id="7390598at2759"/>
<dbReference type="EMBL" id="OV170221">
    <property type="protein sequence ID" value="CAH0714740.1"/>
    <property type="molecule type" value="Genomic_DNA"/>
</dbReference>
<feature type="non-terminal residue" evidence="3">
    <location>
        <position position="544"/>
    </location>
</feature>
<dbReference type="AlphaFoldDB" id="A0A8J9UU57"/>
<reference evidence="3" key="1">
    <citation type="submission" date="2021-12" db="EMBL/GenBank/DDBJ databases">
        <authorList>
            <person name="Martin H S."/>
        </authorList>
    </citation>
    <scope>NUCLEOTIDE SEQUENCE</scope>
</reference>
<organism evidence="3 4">
    <name type="scientific">Brenthis ino</name>
    <name type="common">lesser marbled fritillary</name>
    <dbReference type="NCBI Taxonomy" id="405034"/>
    <lineage>
        <taxon>Eukaryota</taxon>
        <taxon>Metazoa</taxon>
        <taxon>Ecdysozoa</taxon>
        <taxon>Arthropoda</taxon>
        <taxon>Hexapoda</taxon>
        <taxon>Insecta</taxon>
        <taxon>Pterygota</taxon>
        <taxon>Neoptera</taxon>
        <taxon>Endopterygota</taxon>
        <taxon>Lepidoptera</taxon>
        <taxon>Glossata</taxon>
        <taxon>Ditrysia</taxon>
        <taxon>Papilionoidea</taxon>
        <taxon>Nymphalidae</taxon>
        <taxon>Heliconiinae</taxon>
        <taxon>Argynnini</taxon>
        <taxon>Brenthis</taxon>
    </lineage>
</organism>